<gene>
    <name evidence="2" type="ORF">QQ91_006780</name>
</gene>
<proteinExistence type="predicted"/>
<accession>A0A0C1UNK8</accession>
<feature type="domain" description="C-type lysozyme inhibitor" evidence="1">
    <location>
        <begin position="38"/>
        <end position="104"/>
    </location>
</feature>
<dbReference type="EMBL" id="JTHE02000003">
    <property type="protein sequence ID" value="NEV66818.1"/>
    <property type="molecule type" value="Genomic_DNA"/>
</dbReference>
<dbReference type="InterPro" id="IPR036328">
    <property type="entry name" value="MliC_sf"/>
</dbReference>
<dbReference type="AlphaFoldDB" id="A0A0C1UNK8"/>
<dbReference type="SUPFAM" id="SSF141488">
    <property type="entry name" value="YdhA-like"/>
    <property type="match status" value="1"/>
</dbReference>
<dbReference type="Gene3D" id="2.40.128.200">
    <property type="match status" value="1"/>
</dbReference>
<dbReference type="Pfam" id="PF09864">
    <property type="entry name" value="MliC"/>
    <property type="match status" value="1"/>
</dbReference>
<protein>
    <submittedName>
        <fullName evidence="2">Lysozyme inhibitor</fullName>
    </submittedName>
</protein>
<evidence type="ECO:0000313" key="2">
    <source>
        <dbReference type="EMBL" id="NEV66818.1"/>
    </source>
</evidence>
<name>A0A0C1UNK8_9CYAN</name>
<evidence type="ECO:0000259" key="1">
    <source>
        <dbReference type="Pfam" id="PF09864"/>
    </source>
</evidence>
<dbReference type="InterPro" id="IPR018660">
    <property type="entry name" value="MliC"/>
</dbReference>
<reference evidence="2" key="1">
    <citation type="submission" date="2014-11" db="EMBL/GenBank/DDBJ databases">
        <authorList>
            <person name="Malar M.C."/>
            <person name="Sen D."/>
            <person name="Tripathy S."/>
        </authorList>
    </citation>
    <scope>NUCLEOTIDE SEQUENCE</scope>
    <source>
        <strain evidence="2">BDU141951</strain>
    </source>
</reference>
<reference evidence="2" key="3">
    <citation type="submission" date="2020-02" db="EMBL/GenBank/DDBJ databases">
        <authorList>
            <person name="Sarangi A.N."/>
            <person name="Ghosh S."/>
            <person name="Mukherjee M."/>
            <person name="Tripathy S."/>
        </authorList>
    </citation>
    <scope>NUCLEOTIDE SEQUENCE</scope>
    <source>
        <strain evidence="2">BDU141951</strain>
    </source>
</reference>
<reference evidence="2" key="2">
    <citation type="journal article" date="2015" name="Genome Announc.">
        <title>Draft Genome Sequence of Filamentous Marine Cyanobacterium Lyngbya confervoides Strain BDU141951.</title>
        <authorList>
            <person name="Chandrababunaidu M.M."/>
            <person name="Sen D."/>
            <person name="Tripathy S."/>
        </authorList>
    </citation>
    <scope>NUCLEOTIDE SEQUENCE</scope>
    <source>
        <strain evidence="2">BDU141951</strain>
    </source>
</reference>
<comment type="caution">
    <text evidence="2">The sequence shown here is derived from an EMBL/GenBank/DDBJ whole genome shotgun (WGS) entry which is preliminary data.</text>
</comment>
<sequence>MIYISAERTSILLAVLGLALVSCRSPQATNPDGSPVTFTCPTGETITAVFAADSADAVTVTLPEQAEIILPRVESASGAKYSDGTTTFWEKGGEAMVEVNGEITLQNCTAE</sequence>
<organism evidence="2">
    <name type="scientific">Lyngbya confervoides BDU141951</name>
    <dbReference type="NCBI Taxonomy" id="1574623"/>
    <lineage>
        <taxon>Bacteria</taxon>
        <taxon>Bacillati</taxon>
        <taxon>Cyanobacteriota</taxon>
        <taxon>Cyanophyceae</taxon>
        <taxon>Oscillatoriophycideae</taxon>
        <taxon>Oscillatoriales</taxon>
        <taxon>Microcoleaceae</taxon>
        <taxon>Lyngbya</taxon>
    </lineage>
</organism>